<keyword evidence="2" id="KW-1185">Reference proteome</keyword>
<protein>
    <submittedName>
        <fullName evidence="1">Chromosome transmission fidelity factor 8</fullName>
    </submittedName>
</protein>
<accession>A0A2K5ZFY4</accession>
<proteinExistence type="predicted"/>
<evidence type="ECO:0000313" key="1">
    <source>
        <dbReference type="Ensembl" id="ENSMLEP00000026731.1"/>
    </source>
</evidence>
<gene>
    <name evidence="1" type="primary">CHTF8</name>
</gene>
<dbReference type="Ensembl" id="ENSMLET00000050273.1">
    <property type="protein sequence ID" value="ENSMLEP00000026731.1"/>
    <property type="gene ID" value="ENSMLEG00000037561.1"/>
</dbReference>
<organism evidence="1 2">
    <name type="scientific">Mandrillus leucophaeus</name>
    <name type="common">Drill</name>
    <name type="synonym">Papio leucophaeus</name>
    <dbReference type="NCBI Taxonomy" id="9568"/>
    <lineage>
        <taxon>Eukaryota</taxon>
        <taxon>Metazoa</taxon>
        <taxon>Chordata</taxon>
        <taxon>Craniata</taxon>
        <taxon>Vertebrata</taxon>
        <taxon>Euteleostomi</taxon>
        <taxon>Mammalia</taxon>
        <taxon>Eutheria</taxon>
        <taxon>Euarchontoglires</taxon>
        <taxon>Primates</taxon>
        <taxon>Haplorrhini</taxon>
        <taxon>Catarrhini</taxon>
        <taxon>Cercopithecidae</taxon>
        <taxon>Cercopithecinae</taxon>
        <taxon>Mandrillus</taxon>
    </lineage>
</organism>
<sequence length="12" mass="1388">MVQIVISREPLC</sequence>
<evidence type="ECO:0000313" key="2">
    <source>
        <dbReference type="Proteomes" id="UP000233140"/>
    </source>
</evidence>
<dbReference type="GeneTree" id="ENSGT00400000025006"/>
<reference evidence="1" key="1">
    <citation type="submission" date="2025-08" db="UniProtKB">
        <authorList>
            <consortium name="Ensembl"/>
        </authorList>
    </citation>
    <scope>IDENTIFICATION</scope>
</reference>
<name>A0A2K5ZFY4_MANLE</name>
<reference evidence="1" key="2">
    <citation type="submission" date="2025-09" db="UniProtKB">
        <authorList>
            <consortium name="Ensembl"/>
        </authorList>
    </citation>
    <scope>IDENTIFICATION</scope>
</reference>
<dbReference type="Proteomes" id="UP000233140">
    <property type="component" value="Unassembled WGS sequence"/>
</dbReference>